<proteinExistence type="predicted"/>
<name>A0A2N0Z1L8_9BACI</name>
<comment type="subcellular location">
    <subcellularLocation>
        <location evidence="1">Membrane</location>
        <topology evidence="1">Multi-pass membrane protein</topology>
    </subcellularLocation>
</comment>
<evidence type="ECO:0000256" key="1">
    <source>
        <dbReference type="ARBA" id="ARBA00004141"/>
    </source>
</evidence>
<evidence type="ECO:0000313" key="7">
    <source>
        <dbReference type="Proteomes" id="UP000233375"/>
    </source>
</evidence>
<comment type="caution">
    <text evidence="6">The sequence shown here is derived from an EMBL/GenBank/DDBJ whole genome shotgun (WGS) entry which is preliminary data.</text>
</comment>
<evidence type="ECO:0000256" key="4">
    <source>
        <dbReference type="ARBA" id="ARBA00023136"/>
    </source>
</evidence>
<evidence type="ECO:0000256" key="3">
    <source>
        <dbReference type="ARBA" id="ARBA00022989"/>
    </source>
</evidence>
<keyword evidence="3 5" id="KW-1133">Transmembrane helix</keyword>
<keyword evidence="2 5" id="KW-0812">Transmembrane</keyword>
<dbReference type="Proteomes" id="UP000233375">
    <property type="component" value="Unassembled WGS sequence"/>
</dbReference>
<reference evidence="6 7" key="1">
    <citation type="journal article" date="2003" name="Int. J. Syst. Evol. Microbiol.">
        <title>Bacillus nealsonii sp. nov., isolated from a spacecraft-assembly facility, whose spores are gamma-radiation resistant.</title>
        <authorList>
            <person name="Venkateswaran K."/>
            <person name="Kempf M."/>
            <person name="Chen F."/>
            <person name="Satomi M."/>
            <person name="Nicholson W."/>
            <person name="Kern R."/>
        </authorList>
    </citation>
    <scope>NUCLEOTIDE SEQUENCE [LARGE SCALE GENOMIC DNA]</scope>
    <source>
        <strain evidence="6 7">FO-92</strain>
    </source>
</reference>
<evidence type="ECO:0000256" key="5">
    <source>
        <dbReference type="SAM" id="Phobius"/>
    </source>
</evidence>
<accession>A0A2N0Z1L8</accession>
<dbReference type="InterPro" id="IPR019109">
    <property type="entry name" value="MamF_MmsF"/>
</dbReference>
<keyword evidence="4 5" id="KW-0472">Membrane</keyword>
<gene>
    <name evidence="6" type="ORF">CWS01_12405</name>
</gene>
<evidence type="ECO:0000313" key="6">
    <source>
        <dbReference type="EMBL" id="PKG23408.1"/>
    </source>
</evidence>
<sequence length="107" mass="12527">MNIRNEDKLFALAIYASSFFTTFVGPLIIWLIKRDSEFVNYHGKEYFNFLISYTIYLVISGILTLIFIGFILCAIVSLLMFIFTIIACIKAYDGKEYRIPMVIRFIR</sequence>
<feature type="transmembrane region" description="Helical" evidence="5">
    <location>
        <begin position="12"/>
        <end position="33"/>
    </location>
</feature>
<dbReference type="AlphaFoldDB" id="A0A2N0Z1L8"/>
<feature type="transmembrane region" description="Helical" evidence="5">
    <location>
        <begin position="53"/>
        <end position="86"/>
    </location>
</feature>
<dbReference type="EMBL" id="PISE01000025">
    <property type="protein sequence ID" value="PKG23408.1"/>
    <property type="molecule type" value="Genomic_DNA"/>
</dbReference>
<dbReference type="RefSeq" id="WP_101177515.1">
    <property type="nucleotide sequence ID" value="NZ_PISE01000025.1"/>
</dbReference>
<dbReference type="OrthoDB" id="9808930at2"/>
<keyword evidence="7" id="KW-1185">Reference proteome</keyword>
<protein>
    <submittedName>
        <fullName evidence="6">DUF4870 domain-containing protein</fullName>
    </submittedName>
</protein>
<organism evidence="6 7">
    <name type="scientific">Niallia nealsonii</name>
    <dbReference type="NCBI Taxonomy" id="115979"/>
    <lineage>
        <taxon>Bacteria</taxon>
        <taxon>Bacillati</taxon>
        <taxon>Bacillota</taxon>
        <taxon>Bacilli</taxon>
        <taxon>Bacillales</taxon>
        <taxon>Bacillaceae</taxon>
        <taxon>Niallia</taxon>
    </lineage>
</organism>
<evidence type="ECO:0000256" key="2">
    <source>
        <dbReference type="ARBA" id="ARBA00022692"/>
    </source>
</evidence>
<dbReference type="Pfam" id="PF09685">
    <property type="entry name" value="MamF_MmsF"/>
    <property type="match status" value="1"/>
</dbReference>